<evidence type="ECO:0000256" key="8">
    <source>
        <dbReference type="ARBA" id="ARBA00023277"/>
    </source>
</evidence>
<dbReference type="InterPro" id="IPR004193">
    <property type="entry name" value="Glyco_hydro_13_N"/>
</dbReference>
<dbReference type="GeneID" id="25475477"/>
<comment type="catalytic activity">
    <reaction evidence="1">
        <text>Transfers a segment of a (1-&gt;4)-alpha-D-glucan chain to a primary hydroxy group in a similar glucan chain.</text>
        <dbReference type="EC" id="2.4.1.18"/>
    </reaction>
</comment>
<dbReference type="Gene3D" id="2.60.40.1180">
    <property type="entry name" value="Golgi alpha-mannosidase II"/>
    <property type="match status" value="1"/>
</dbReference>
<dbReference type="VEuPathDB" id="ToxoDB:ENH_00053300"/>
<dbReference type="Proteomes" id="UP000030754">
    <property type="component" value="Unassembled WGS sequence"/>
</dbReference>
<feature type="region of interest" description="Disordered" evidence="9">
    <location>
        <begin position="978"/>
        <end position="1016"/>
    </location>
</feature>
<feature type="domain" description="Glycosyl hydrolase family 13 catalytic" evidence="10">
    <location>
        <begin position="478"/>
        <end position="864"/>
    </location>
</feature>
<accession>U6MII0</accession>
<comment type="pathway">
    <text evidence="2">Glycan biosynthesis; glycogen biosynthesis.</text>
</comment>
<evidence type="ECO:0000313" key="11">
    <source>
        <dbReference type="EMBL" id="CDJ63831.1"/>
    </source>
</evidence>
<dbReference type="SUPFAM" id="SSF51011">
    <property type="entry name" value="Glycosyl hydrolase domain"/>
    <property type="match status" value="1"/>
</dbReference>
<evidence type="ECO:0000256" key="7">
    <source>
        <dbReference type="ARBA" id="ARBA00023056"/>
    </source>
</evidence>
<evidence type="ECO:0000256" key="4">
    <source>
        <dbReference type="ARBA" id="ARBA00012541"/>
    </source>
</evidence>
<dbReference type="OrthoDB" id="5590356at2759"/>
<evidence type="ECO:0000256" key="6">
    <source>
        <dbReference type="ARBA" id="ARBA00022679"/>
    </source>
</evidence>
<keyword evidence="5" id="KW-0321">Glycogen metabolism</keyword>
<proteinExistence type="inferred from homology"/>
<dbReference type="NCBIfam" id="TIGR01515">
    <property type="entry name" value="branching_enzym"/>
    <property type="match status" value="1"/>
</dbReference>
<dbReference type="GO" id="GO:0003844">
    <property type="term" value="F:1,4-alpha-glucan branching enzyme activity"/>
    <property type="evidence" value="ECO:0007669"/>
    <property type="project" value="UniProtKB-EC"/>
</dbReference>
<gene>
    <name evidence="11" type="ORF">ENH_00053300</name>
</gene>
<evidence type="ECO:0000256" key="9">
    <source>
        <dbReference type="SAM" id="MobiDB-lite"/>
    </source>
</evidence>
<dbReference type="NCBIfam" id="NF003811">
    <property type="entry name" value="PRK05402.1"/>
    <property type="match status" value="1"/>
</dbReference>
<feature type="compositionally biased region" description="Polar residues" evidence="9">
    <location>
        <begin position="85"/>
        <end position="98"/>
    </location>
</feature>
<reference evidence="11" key="2">
    <citation type="submission" date="2013-10" db="EMBL/GenBank/DDBJ databases">
        <authorList>
            <person name="Aslett M."/>
        </authorList>
    </citation>
    <scope>NUCLEOTIDE SEQUENCE [LARGE SCALE GENOMIC DNA]</scope>
    <source>
        <strain evidence="11">Houghton</strain>
    </source>
</reference>
<dbReference type="InterPro" id="IPR013780">
    <property type="entry name" value="Glyco_hydro_b"/>
</dbReference>
<feature type="region of interest" description="Disordered" evidence="9">
    <location>
        <begin position="1"/>
        <end position="51"/>
    </location>
</feature>
<feature type="region of interest" description="Disordered" evidence="9">
    <location>
        <begin position="63"/>
        <end position="98"/>
    </location>
</feature>
<keyword evidence="8" id="KW-0119">Carbohydrate metabolism</keyword>
<feature type="compositionally biased region" description="Basic and acidic residues" evidence="9">
    <location>
        <begin position="980"/>
        <end position="1016"/>
    </location>
</feature>
<dbReference type="PANTHER" id="PTHR43651">
    <property type="entry name" value="1,4-ALPHA-GLUCAN-BRANCHING ENZYME"/>
    <property type="match status" value="1"/>
</dbReference>
<dbReference type="Gene3D" id="2.60.40.10">
    <property type="entry name" value="Immunoglobulins"/>
    <property type="match status" value="1"/>
</dbReference>
<dbReference type="InterPro" id="IPR006048">
    <property type="entry name" value="A-amylase/branching_C"/>
</dbReference>
<dbReference type="PANTHER" id="PTHR43651:SF3">
    <property type="entry name" value="1,4-ALPHA-GLUCAN-BRANCHING ENZYME"/>
    <property type="match status" value="1"/>
</dbReference>
<dbReference type="Gene3D" id="3.20.20.80">
    <property type="entry name" value="Glycosidases"/>
    <property type="match status" value="1"/>
</dbReference>
<dbReference type="SUPFAM" id="SSF51445">
    <property type="entry name" value="(Trans)glycosidases"/>
    <property type="match status" value="1"/>
</dbReference>
<dbReference type="SMART" id="SM00642">
    <property type="entry name" value="Aamy"/>
    <property type="match status" value="1"/>
</dbReference>
<dbReference type="UniPathway" id="UPA00164"/>
<keyword evidence="6" id="KW-0808">Transferase</keyword>
<dbReference type="NCBIfam" id="NF008967">
    <property type="entry name" value="PRK12313.1"/>
    <property type="match status" value="1"/>
</dbReference>
<dbReference type="RefSeq" id="XP_013439156.1">
    <property type="nucleotide sequence ID" value="XM_013583702.1"/>
</dbReference>
<evidence type="ECO:0000259" key="10">
    <source>
        <dbReference type="SMART" id="SM00642"/>
    </source>
</evidence>
<sequence length="1016" mass="114893">MADSTQAQAQEFGLRKAPTSNSKATEEVSSPSCFRHPSQDPAGTETRDSPTMEALTTQLNEAGRISGTDSLVAQDKSRVDLHPTKQGTTAFDSRSTNGASLTYEAKQHGTEDGVPPPRAIERTTACTSGYIPTSGPKEQPYTNMNDVAKVDHVEEAQRHDQTHFMAVPIDVLPPNADIPEYDMHLLNLARHADPFRMLGCHKVECAESDKRIVVVRVWLKNVDHVELRPRAGVSDWRLPPPLESVQLERKGELLFHKASANARAGSAFEMYTTDPSASSRGCPVKSSDPYVPLDYELLVRGEGEETPRVVYDTYSFGMTVPQYNLELFQSGSCWHVDNLMGSHIITVDGVTGVRFAVWAPNCICVSVVGDWNGWDGRAHPMRKRVEFGCWDLFIPGIGAGEKYGYRIHARNGTDFIKIDPYAQEFEVPPKTASIISACDDAFKPAESRYQWHDQEWMARRKVLGETDQLHREPMSIYEVHLPSWMRGQDGRYLSYRELADRLVPHVKNMNFTHVEFLPLAHHPFEGSWGYQVTGLYAPYSRLGNPDDFKYLVDTLHQANIGVFIDFVPAHFCKDSWGLVYYDGEPCYEYADPREGEHKLWGTAVFNYRRNEVRSFLLGAAYHWLRRYHIDGLRIDAVSSMLYKNHQKKDGEWLPNEHGGDANLQAISLLQELNWVVHKEFPGVFTMAEESTSWRGVTDKADGQASALVHPTAPSLESSRRLGFDAKWDLGWMNDTLSYLCCPVENRRKCHNKLTFRGLYMAHERWILPLSHDEVVSGKGSLLDKCGYLGTPFEDRIRTLKTLYGFQIGMPGRPLIFMGGEIGQGREWKDNRSVDWHEGEEELRKKLCIWVSDLLGLYKSQPALHAGDDETWNFKWTDCDNNNDCIVAFLRSYEFWFNDILVVCNFSPQAYYRYPVGVPHGGEWQLLLNSDDWKYAGGMCGRGNGSYIHTTQGGRLGWPYCLWLDVPGNGCLYLKAPQPSAEEKKRMISESQRAKEPADREGKTGDAGPKDQPEGSS</sequence>
<name>U6MII0_9EIME</name>
<evidence type="ECO:0000256" key="2">
    <source>
        <dbReference type="ARBA" id="ARBA00004964"/>
    </source>
</evidence>
<dbReference type="AlphaFoldDB" id="U6MII0"/>
<evidence type="ECO:0000256" key="5">
    <source>
        <dbReference type="ARBA" id="ARBA00022600"/>
    </source>
</evidence>
<dbReference type="GO" id="GO:0005829">
    <property type="term" value="C:cytosol"/>
    <property type="evidence" value="ECO:0007669"/>
    <property type="project" value="TreeGrafter"/>
</dbReference>
<dbReference type="CDD" id="cd11322">
    <property type="entry name" value="AmyAc_Glg_BE"/>
    <property type="match status" value="1"/>
</dbReference>
<keyword evidence="7" id="KW-0320">Glycogen biosynthesis</keyword>
<dbReference type="InterPro" id="IPR006047">
    <property type="entry name" value="GH13_cat_dom"/>
</dbReference>
<dbReference type="GO" id="GO:0043169">
    <property type="term" value="F:cation binding"/>
    <property type="evidence" value="ECO:0007669"/>
    <property type="project" value="InterPro"/>
</dbReference>
<evidence type="ECO:0000313" key="12">
    <source>
        <dbReference type="Proteomes" id="UP000030754"/>
    </source>
</evidence>
<keyword evidence="12" id="KW-1185">Reference proteome</keyword>
<dbReference type="Pfam" id="PF02922">
    <property type="entry name" value="CBM_48"/>
    <property type="match status" value="1"/>
</dbReference>
<comment type="similarity">
    <text evidence="3">Belongs to the glycosyl hydrolase 13 family. GlgB subfamily.</text>
</comment>
<dbReference type="CDD" id="cd02855">
    <property type="entry name" value="E_set_GBE_prok_N"/>
    <property type="match status" value="1"/>
</dbReference>
<dbReference type="EMBL" id="HG722873">
    <property type="protein sequence ID" value="CDJ63831.1"/>
    <property type="molecule type" value="Genomic_DNA"/>
</dbReference>
<feature type="compositionally biased region" description="Polar residues" evidence="9">
    <location>
        <begin position="18"/>
        <end position="32"/>
    </location>
</feature>
<dbReference type="InterPro" id="IPR013783">
    <property type="entry name" value="Ig-like_fold"/>
</dbReference>
<dbReference type="InterPro" id="IPR006407">
    <property type="entry name" value="GlgB"/>
</dbReference>
<evidence type="ECO:0000256" key="3">
    <source>
        <dbReference type="ARBA" id="ARBA00009000"/>
    </source>
</evidence>
<dbReference type="InterPro" id="IPR044143">
    <property type="entry name" value="GlgB_N_E_set_prok"/>
</dbReference>
<dbReference type="GO" id="GO:0004553">
    <property type="term" value="F:hydrolase activity, hydrolyzing O-glycosyl compounds"/>
    <property type="evidence" value="ECO:0007669"/>
    <property type="project" value="InterPro"/>
</dbReference>
<reference evidence="11" key="1">
    <citation type="submission" date="2013-10" db="EMBL/GenBank/DDBJ databases">
        <title>Genomic analysis of the causative agents of coccidiosis in chickens.</title>
        <authorList>
            <person name="Reid A.J."/>
            <person name="Blake D."/>
            <person name="Billington K."/>
            <person name="Browne H."/>
            <person name="Dunn M."/>
            <person name="Hung S."/>
            <person name="Kawahara F."/>
            <person name="Miranda-Saavedra D."/>
            <person name="Mourier T."/>
            <person name="Nagra H."/>
            <person name="Otto T.D."/>
            <person name="Rawlings N."/>
            <person name="Sanchez A."/>
            <person name="Sanders M."/>
            <person name="Subramaniam C."/>
            <person name="Tay Y."/>
            <person name="Dear P."/>
            <person name="Doerig C."/>
            <person name="Gruber A."/>
            <person name="Parkinson J."/>
            <person name="Shirley M."/>
            <person name="Wan K.L."/>
            <person name="Berriman M."/>
            <person name="Tomley F."/>
            <person name="Pain A."/>
        </authorList>
    </citation>
    <scope>NUCLEOTIDE SEQUENCE [LARGE SCALE GENOMIC DNA]</scope>
    <source>
        <strain evidence="11">Houghton</strain>
    </source>
</reference>
<dbReference type="EC" id="2.4.1.18" evidence="4"/>
<dbReference type="InterPro" id="IPR017853">
    <property type="entry name" value="GH"/>
</dbReference>
<organism evidence="11 12">
    <name type="scientific">Eimeria necatrix</name>
    <dbReference type="NCBI Taxonomy" id="51315"/>
    <lineage>
        <taxon>Eukaryota</taxon>
        <taxon>Sar</taxon>
        <taxon>Alveolata</taxon>
        <taxon>Apicomplexa</taxon>
        <taxon>Conoidasida</taxon>
        <taxon>Coccidia</taxon>
        <taxon>Eucoccidiorida</taxon>
        <taxon>Eimeriorina</taxon>
        <taxon>Eimeriidae</taxon>
        <taxon>Eimeria</taxon>
    </lineage>
</organism>
<protein>
    <recommendedName>
        <fullName evidence="4">1,4-alpha-glucan branching enzyme</fullName>
        <ecNumber evidence="4">2.4.1.18</ecNumber>
    </recommendedName>
</protein>
<evidence type="ECO:0000256" key="1">
    <source>
        <dbReference type="ARBA" id="ARBA00000826"/>
    </source>
</evidence>
<dbReference type="Pfam" id="PF02806">
    <property type="entry name" value="Alpha-amylase_C"/>
    <property type="match status" value="1"/>
</dbReference>
<dbReference type="GO" id="GO:0005978">
    <property type="term" value="P:glycogen biosynthetic process"/>
    <property type="evidence" value="ECO:0007669"/>
    <property type="project" value="UniProtKB-UniPathway"/>
</dbReference>